<dbReference type="SUPFAM" id="SSF49785">
    <property type="entry name" value="Galactose-binding domain-like"/>
    <property type="match status" value="1"/>
</dbReference>
<dbReference type="Gene3D" id="2.60.120.260">
    <property type="entry name" value="Galactose-binding domain-like"/>
    <property type="match status" value="1"/>
</dbReference>
<feature type="region of interest" description="Disordered" evidence="1">
    <location>
        <begin position="28"/>
        <end position="49"/>
    </location>
</feature>
<dbReference type="EMBL" id="CP023747">
    <property type="protein sequence ID" value="QEV43591.1"/>
    <property type="molecule type" value="Genomic_DNA"/>
</dbReference>
<evidence type="ECO:0000259" key="3">
    <source>
        <dbReference type="Pfam" id="PF25302"/>
    </source>
</evidence>
<dbReference type="Proteomes" id="UP000325763">
    <property type="component" value="Chromosome"/>
</dbReference>
<evidence type="ECO:0000313" key="5">
    <source>
        <dbReference type="Proteomes" id="UP000325763"/>
    </source>
</evidence>
<evidence type="ECO:0000313" key="4">
    <source>
        <dbReference type="EMBL" id="QEV43591.1"/>
    </source>
</evidence>
<feature type="chain" id="PRO_5038664700" description="NAD glycohydrolase translocation F5/8 type C domain-containing protein" evidence="2">
    <location>
        <begin position="16"/>
        <end position="174"/>
    </location>
</feature>
<evidence type="ECO:0000256" key="1">
    <source>
        <dbReference type="SAM" id="MobiDB-lite"/>
    </source>
</evidence>
<reference evidence="4 5" key="1">
    <citation type="submission" date="2017-09" db="EMBL/GenBank/DDBJ databases">
        <title>Streptomyces genome completion.</title>
        <authorList>
            <person name="Lee N."/>
            <person name="Cho B.-K."/>
        </authorList>
    </citation>
    <scope>NUCLEOTIDE SEQUENCE [LARGE SCALE GENOMIC DNA]</scope>
    <source>
        <strain evidence="4 5">ATCC 14899</strain>
    </source>
</reference>
<proteinExistence type="predicted"/>
<evidence type="ECO:0000256" key="2">
    <source>
        <dbReference type="SAM" id="SignalP"/>
    </source>
</evidence>
<dbReference type="NCBIfam" id="NF047619">
    <property type="entry name" value="NADase_discoid"/>
    <property type="match status" value="1"/>
</dbReference>
<feature type="signal peptide" evidence="2">
    <location>
        <begin position="1"/>
        <end position="15"/>
    </location>
</feature>
<dbReference type="Pfam" id="PF25302">
    <property type="entry name" value="NADase_transloc"/>
    <property type="match status" value="1"/>
</dbReference>
<organism evidence="4 5">
    <name type="scientific">Streptomyces nodosus</name>
    <dbReference type="NCBI Taxonomy" id="40318"/>
    <lineage>
        <taxon>Bacteria</taxon>
        <taxon>Bacillati</taxon>
        <taxon>Actinomycetota</taxon>
        <taxon>Actinomycetes</taxon>
        <taxon>Kitasatosporales</taxon>
        <taxon>Streptomycetaceae</taxon>
        <taxon>Streptomyces</taxon>
    </lineage>
</organism>
<sequence length="174" mass="18999">MFLVVLALVAWLARAQLSELFTFAEDSAGDPKPLHPTQARASSQARSHGAQAAFDGFNNRYWAPAAPGSGTGQYLEAGFEHPVRLRKLLITSGSSAKPDEFLRQARPSEITVTLVSAQGERTTKDLHLDDTPGQQSFDVQGSDVTRVRLTVQAAYGARQDRRVAIAEVEFFGRQ</sequence>
<dbReference type="InterPro" id="IPR057561">
    <property type="entry name" value="NADase_transloc"/>
</dbReference>
<dbReference type="InterPro" id="IPR008979">
    <property type="entry name" value="Galactose-bd-like_sf"/>
</dbReference>
<gene>
    <name evidence="4" type="ORF">CP978_30545</name>
</gene>
<protein>
    <recommendedName>
        <fullName evidence="3">NAD glycohydrolase translocation F5/8 type C domain-containing protein</fullName>
    </recommendedName>
</protein>
<dbReference type="AlphaFoldDB" id="A0A5P2WFL9"/>
<dbReference type="KEGG" id="snq:CP978_30545"/>
<feature type="domain" description="NAD glycohydrolase translocation F5/8 type C" evidence="3">
    <location>
        <begin position="40"/>
        <end position="170"/>
    </location>
</feature>
<name>A0A5P2WFL9_9ACTN</name>
<keyword evidence="2" id="KW-0732">Signal</keyword>
<accession>A0A5P2WFL9</accession>